<evidence type="ECO:0000256" key="1">
    <source>
        <dbReference type="SAM" id="MobiDB-lite"/>
    </source>
</evidence>
<dbReference type="AlphaFoldDB" id="A0AA88XV73"/>
<sequence>MADAESKQSYDSDQKSENGIMNKSSPSRNVKRDDLWPKPVVATPEKARAKTTFREERYKTGLAQWLRARFSPLRSRVRIPDSAKGLMWEGRWSPTQASVGGFSPGTPVSSCSLDPLTPTSEPT</sequence>
<keyword evidence="3" id="KW-1185">Reference proteome</keyword>
<comment type="caution">
    <text evidence="2">The sequence shown here is derived from an EMBL/GenBank/DDBJ whole genome shotgun (WGS) entry which is preliminary data.</text>
</comment>
<evidence type="ECO:0000313" key="3">
    <source>
        <dbReference type="Proteomes" id="UP001186944"/>
    </source>
</evidence>
<feature type="region of interest" description="Disordered" evidence="1">
    <location>
        <begin position="97"/>
        <end position="123"/>
    </location>
</feature>
<accession>A0AA88XV73</accession>
<feature type="compositionally biased region" description="Polar residues" evidence="1">
    <location>
        <begin position="17"/>
        <end position="28"/>
    </location>
</feature>
<feature type="region of interest" description="Disordered" evidence="1">
    <location>
        <begin position="1"/>
        <end position="48"/>
    </location>
</feature>
<name>A0AA88XV73_PINIB</name>
<gene>
    <name evidence="2" type="ORF">FSP39_001729</name>
</gene>
<dbReference type="Proteomes" id="UP001186944">
    <property type="component" value="Unassembled WGS sequence"/>
</dbReference>
<feature type="compositionally biased region" description="Polar residues" evidence="1">
    <location>
        <begin position="106"/>
        <end position="123"/>
    </location>
</feature>
<reference evidence="2" key="1">
    <citation type="submission" date="2019-08" db="EMBL/GenBank/DDBJ databases">
        <title>The improved chromosome-level genome for the pearl oyster Pinctada fucata martensii using PacBio sequencing and Hi-C.</title>
        <authorList>
            <person name="Zheng Z."/>
        </authorList>
    </citation>
    <scope>NUCLEOTIDE SEQUENCE</scope>
    <source>
        <strain evidence="2">ZZ-2019</strain>
        <tissue evidence="2">Adductor muscle</tissue>
    </source>
</reference>
<feature type="compositionally biased region" description="Basic and acidic residues" evidence="1">
    <location>
        <begin position="1"/>
        <end position="16"/>
    </location>
</feature>
<dbReference type="EMBL" id="VSWD01000010">
    <property type="protein sequence ID" value="KAK3089205.1"/>
    <property type="molecule type" value="Genomic_DNA"/>
</dbReference>
<proteinExistence type="predicted"/>
<evidence type="ECO:0000313" key="2">
    <source>
        <dbReference type="EMBL" id="KAK3089205.1"/>
    </source>
</evidence>
<protein>
    <submittedName>
        <fullName evidence="2">Uncharacterized protein</fullName>
    </submittedName>
</protein>
<organism evidence="2 3">
    <name type="scientific">Pinctada imbricata</name>
    <name type="common">Atlantic pearl-oyster</name>
    <name type="synonym">Pinctada martensii</name>
    <dbReference type="NCBI Taxonomy" id="66713"/>
    <lineage>
        <taxon>Eukaryota</taxon>
        <taxon>Metazoa</taxon>
        <taxon>Spiralia</taxon>
        <taxon>Lophotrochozoa</taxon>
        <taxon>Mollusca</taxon>
        <taxon>Bivalvia</taxon>
        <taxon>Autobranchia</taxon>
        <taxon>Pteriomorphia</taxon>
        <taxon>Pterioida</taxon>
        <taxon>Pterioidea</taxon>
        <taxon>Pteriidae</taxon>
        <taxon>Pinctada</taxon>
    </lineage>
</organism>